<evidence type="ECO:0000256" key="7">
    <source>
        <dbReference type="ARBA" id="ARBA00022989"/>
    </source>
</evidence>
<evidence type="ECO:0000256" key="4">
    <source>
        <dbReference type="ARBA" id="ARBA00022692"/>
    </source>
</evidence>
<evidence type="ECO:0000256" key="9">
    <source>
        <dbReference type="ARBA" id="ARBA00024969"/>
    </source>
</evidence>
<sequence>MLVVYLLASLLAGVVSAGNVADLVGTWTTKSRKVITGPGFYDPVNDKLIEPDLTGISFSFTDEGHFEQAFYRAISNPQDPSCPKGIMQWQHGTYTMNPDGSLHLTPIAVDGRQLLSDPCKEEIGIYTRYNQTELYKSFTVAIDPYHKSTRLDLYSFDGAPMAPMYLAYRPPEMLPTKPLSDLTSKNNKRHFGGDPGKRVGLAGLVSKDSLLDPDRWLWLGVVMSAVGGLTLFFS</sequence>
<evidence type="ECO:0000256" key="3">
    <source>
        <dbReference type="ARBA" id="ARBA00017291"/>
    </source>
</evidence>
<comment type="function">
    <text evidence="9 10">Required for normal levels of the cell wall 1,6-beta-glucan. Involved in a protein folding machinery chaperoning proteins acting in various physiological processes including cell wall synthesis and lysis of autophagic bodies.</text>
</comment>
<dbReference type="PANTHER" id="PTHR28090:SF1">
    <property type="entry name" value="PROTEIN ROT1"/>
    <property type="match status" value="1"/>
</dbReference>
<feature type="signal peptide" evidence="12">
    <location>
        <begin position="1"/>
        <end position="17"/>
    </location>
</feature>
<keyword evidence="6 10" id="KW-0256">Endoplasmic reticulum</keyword>
<evidence type="ECO:0000256" key="8">
    <source>
        <dbReference type="ARBA" id="ARBA00023136"/>
    </source>
</evidence>
<keyword evidence="14" id="KW-1185">Reference proteome</keyword>
<reference evidence="14" key="1">
    <citation type="journal article" date="2017" name="Genome Biol.">
        <title>Comparative genomics reveals high biological diversity and specific adaptations in the industrially and medically important fungal genus Aspergillus.</title>
        <authorList>
            <person name="de Vries R.P."/>
            <person name="Riley R."/>
            <person name="Wiebenga A."/>
            <person name="Aguilar-Osorio G."/>
            <person name="Amillis S."/>
            <person name="Uchima C.A."/>
            <person name="Anderluh G."/>
            <person name="Asadollahi M."/>
            <person name="Askin M."/>
            <person name="Barry K."/>
            <person name="Battaglia E."/>
            <person name="Bayram O."/>
            <person name="Benocci T."/>
            <person name="Braus-Stromeyer S.A."/>
            <person name="Caldana C."/>
            <person name="Canovas D."/>
            <person name="Cerqueira G.C."/>
            <person name="Chen F."/>
            <person name="Chen W."/>
            <person name="Choi C."/>
            <person name="Clum A."/>
            <person name="Dos Santos R.A."/>
            <person name="Damasio A.R."/>
            <person name="Diallinas G."/>
            <person name="Emri T."/>
            <person name="Fekete E."/>
            <person name="Flipphi M."/>
            <person name="Freyberg S."/>
            <person name="Gallo A."/>
            <person name="Gournas C."/>
            <person name="Habgood R."/>
            <person name="Hainaut M."/>
            <person name="Harispe M.L."/>
            <person name="Henrissat B."/>
            <person name="Hilden K.S."/>
            <person name="Hope R."/>
            <person name="Hossain A."/>
            <person name="Karabika E."/>
            <person name="Karaffa L."/>
            <person name="Karanyi Z."/>
            <person name="Krasevec N."/>
            <person name="Kuo A."/>
            <person name="Kusch H."/>
            <person name="LaButti K."/>
            <person name="Lagendijk E.L."/>
            <person name="Lapidus A."/>
            <person name="Levasseur A."/>
            <person name="Lindquist E."/>
            <person name="Lipzen A."/>
            <person name="Logrieco A.F."/>
            <person name="MacCabe A."/>
            <person name="Maekelae M.R."/>
            <person name="Malavazi I."/>
            <person name="Melin P."/>
            <person name="Meyer V."/>
            <person name="Mielnichuk N."/>
            <person name="Miskei M."/>
            <person name="Molnar A.P."/>
            <person name="Mule G."/>
            <person name="Ngan C.Y."/>
            <person name="Orejas M."/>
            <person name="Orosz E."/>
            <person name="Ouedraogo J.P."/>
            <person name="Overkamp K.M."/>
            <person name="Park H.-S."/>
            <person name="Perrone G."/>
            <person name="Piumi F."/>
            <person name="Punt P.J."/>
            <person name="Ram A.F."/>
            <person name="Ramon A."/>
            <person name="Rauscher S."/>
            <person name="Record E."/>
            <person name="Riano-Pachon D.M."/>
            <person name="Robert V."/>
            <person name="Roehrig J."/>
            <person name="Ruller R."/>
            <person name="Salamov A."/>
            <person name="Salih N.S."/>
            <person name="Samson R.A."/>
            <person name="Sandor E."/>
            <person name="Sanguinetti M."/>
            <person name="Schuetze T."/>
            <person name="Sepcic K."/>
            <person name="Shelest E."/>
            <person name="Sherlock G."/>
            <person name="Sophianopoulou V."/>
            <person name="Squina F.M."/>
            <person name="Sun H."/>
            <person name="Susca A."/>
            <person name="Todd R.B."/>
            <person name="Tsang A."/>
            <person name="Unkles S.E."/>
            <person name="van de Wiele N."/>
            <person name="van Rossen-Uffink D."/>
            <person name="Oliveira J.V."/>
            <person name="Vesth T.C."/>
            <person name="Visser J."/>
            <person name="Yu J.-H."/>
            <person name="Zhou M."/>
            <person name="Andersen M.R."/>
            <person name="Archer D.B."/>
            <person name="Baker S.E."/>
            <person name="Benoit I."/>
            <person name="Brakhage A.A."/>
            <person name="Braus G.H."/>
            <person name="Fischer R."/>
            <person name="Frisvad J.C."/>
            <person name="Goldman G.H."/>
            <person name="Houbraken J."/>
            <person name="Oakley B."/>
            <person name="Pocsi I."/>
            <person name="Scazzocchio C."/>
            <person name="Seiboth B."/>
            <person name="vanKuyk P.A."/>
            <person name="Wortman J."/>
            <person name="Dyer P.S."/>
            <person name="Grigoriev I.V."/>
        </authorList>
    </citation>
    <scope>NUCLEOTIDE SEQUENCE [LARGE SCALE GENOMIC DNA]</scope>
    <source>
        <strain evidence="14">CBS 593.65</strain>
    </source>
</reference>
<comment type="similarity">
    <text evidence="2 10">Belongs to the ROT1 family.</text>
</comment>
<feature type="chain" id="PRO_5012928256" description="Protein ROT1" evidence="12">
    <location>
        <begin position="18"/>
        <end position="234"/>
    </location>
</feature>
<proteinExistence type="inferred from homology"/>
<feature type="transmembrane region" description="Helical" evidence="11">
    <location>
        <begin position="216"/>
        <end position="233"/>
    </location>
</feature>
<dbReference type="PIRSF" id="PIRSF017290">
    <property type="entry name" value="ROT1_prd"/>
    <property type="match status" value="1"/>
</dbReference>
<evidence type="ECO:0000256" key="10">
    <source>
        <dbReference type="PIRNR" id="PIRNR017290"/>
    </source>
</evidence>
<dbReference type="GO" id="GO:0005789">
    <property type="term" value="C:endoplasmic reticulum membrane"/>
    <property type="evidence" value="ECO:0007669"/>
    <property type="project" value="UniProtKB-SubCell"/>
</dbReference>
<evidence type="ECO:0000313" key="13">
    <source>
        <dbReference type="EMBL" id="OJJ55086.1"/>
    </source>
</evidence>
<dbReference type="InterPro" id="IPR019623">
    <property type="entry name" value="Rot1"/>
</dbReference>
<dbReference type="AlphaFoldDB" id="A0A1L9T6N7"/>
<gene>
    <name evidence="13" type="ORF">ASPSYDRAFT_93111</name>
</gene>
<dbReference type="GeneID" id="63768855"/>
<evidence type="ECO:0000256" key="1">
    <source>
        <dbReference type="ARBA" id="ARBA00004115"/>
    </source>
</evidence>
<dbReference type="GO" id="GO:0051082">
    <property type="term" value="F:unfolded protein binding"/>
    <property type="evidence" value="ECO:0007669"/>
    <property type="project" value="TreeGrafter"/>
</dbReference>
<keyword evidence="7 11" id="KW-1133">Transmembrane helix</keyword>
<dbReference type="VEuPathDB" id="FungiDB:ASPSYDRAFT_93111"/>
<evidence type="ECO:0000256" key="5">
    <source>
        <dbReference type="ARBA" id="ARBA00022729"/>
    </source>
</evidence>
<dbReference type="Proteomes" id="UP000184356">
    <property type="component" value="Unassembled WGS sequence"/>
</dbReference>
<evidence type="ECO:0000313" key="14">
    <source>
        <dbReference type="Proteomes" id="UP000184356"/>
    </source>
</evidence>
<keyword evidence="8 10" id="KW-0472">Membrane</keyword>
<dbReference type="EMBL" id="KV878593">
    <property type="protein sequence ID" value="OJJ55086.1"/>
    <property type="molecule type" value="Genomic_DNA"/>
</dbReference>
<accession>A0A1L9T6N7</accession>
<comment type="subcellular location">
    <subcellularLocation>
        <location evidence="1">Endoplasmic reticulum membrane</location>
        <topology evidence="1">Single-pass type I membrane protein</topology>
    </subcellularLocation>
</comment>
<keyword evidence="5 12" id="KW-0732">Signal</keyword>
<name>A0A1L9T6N7_9EURO</name>
<evidence type="ECO:0000256" key="2">
    <source>
        <dbReference type="ARBA" id="ARBA00007149"/>
    </source>
</evidence>
<dbReference type="STRING" id="1036612.A0A1L9T6N7"/>
<protein>
    <recommendedName>
        <fullName evidence="3 10">Protein ROT1</fullName>
    </recommendedName>
</protein>
<dbReference type="RefSeq" id="XP_040698892.1">
    <property type="nucleotide sequence ID" value="XM_040852782.1"/>
</dbReference>
<keyword evidence="4 11" id="KW-0812">Transmembrane</keyword>
<dbReference type="GO" id="GO:0006458">
    <property type="term" value="P:'de novo' protein folding"/>
    <property type="evidence" value="ECO:0007669"/>
    <property type="project" value="InterPro"/>
</dbReference>
<dbReference type="OrthoDB" id="5327821at2759"/>
<dbReference type="Pfam" id="PF10681">
    <property type="entry name" value="Rot1"/>
    <property type="match status" value="1"/>
</dbReference>
<evidence type="ECO:0000256" key="6">
    <source>
        <dbReference type="ARBA" id="ARBA00022824"/>
    </source>
</evidence>
<dbReference type="PANTHER" id="PTHR28090">
    <property type="entry name" value="PROTEIN ROT1"/>
    <property type="match status" value="1"/>
</dbReference>
<organism evidence="13 14">
    <name type="scientific">Aspergillus sydowii CBS 593.65</name>
    <dbReference type="NCBI Taxonomy" id="1036612"/>
    <lineage>
        <taxon>Eukaryota</taxon>
        <taxon>Fungi</taxon>
        <taxon>Dikarya</taxon>
        <taxon>Ascomycota</taxon>
        <taxon>Pezizomycotina</taxon>
        <taxon>Eurotiomycetes</taxon>
        <taxon>Eurotiomycetidae</taxon>
        <taxon>Eurotiales</taxon>
        <taxon>Aspergillaceae</taxon>
        <taxon>Aspergillus</taxon>
        <taxon>Aspergillus subgen. Nidulantes</taxon>
    </lineage>
</organism>
<evidence type="ECO:0000256" key="11">
    <source>
        <dbReference type="SAM" id="Phobius"/>
    </source>
</evidence>
<evidence type="ECO:0000256" key="12">
    <source>
        <dbReference type="SAM" id="SignalP"/>
    </source>
</evidence>